<reference evidence="1" key="1">
    <citation type="submission" date="2023-10" db="EMBL/GenBank/DDBJ databases">
        <title>Genome assembly of Pristionchus species.</title>
        <authorList>
            <person name="Yoshida K."/>
            <person name="Sommer R.J."/>
        </authorList>
    </citation>
    <scope>NUCLEOTIDE SEQUENCE</scope>
    <source>
        <strain evidence="1">RS0144</strain>
    </source>
</reference>
<dbReference type="Proteomes" id="UP001432027">
    <property type="component" value="Unassembled WGS sequence"/>
</dbReference>
<keyword evidence="2" id="KW-1185">Reference proteome</keyword>
<evidence type="ECO:0000313" key="2">
    <source>
        <dbReference type="Proteomes" id="UP001432027"/>
    </source>
</evidence>
<dbReference type="EMBL" id="BTSX01000001">
    <property type="protein sequence ID" value="GMS80979.1"/>
    <property type="molecule type" value="Genomic_DNA"/>
</dbReference>
<evidence type="ECO:0000313" key="1">
    <source>
        <dbReference type="EMBL" id="GMS80979.1"/>
    </source>
</evidence>
<organism evidence="1 2">
    <name type="scientific">Pristionchus entomophagus</name>
    <dbReference type="NCBI Taxonomy" id="358040"/>
    <lineage>
        <taxon>Eukaryota</taxon>
        <taxon>Metazoa</taxon>
        <taxon>Ecdysozoa</taxon>
        <taxon>Nematoda</taxon>
        <taxon>Chromadorea</taxon>
        <taxon>Rhabditida</taxon>
        <taxon>Rhabditina</taxon>
        <taxon>Diplogasteromorpha</taxon>
        <taxon>Diplogasteroidea</taxon>
        <taxon>Neodiplogasteridae</taxon>
        <taxon>Pristionchus</taxon>
    </lineage>
</organism>
<name>A0AAV5SLJ0_9BILA</name>
<dbReference type="AlphaFoldDB" id="A0AAV5SLJ0"/>
<gene>
    <name evidence="1" type="ORF">PENTCL1PPCAC_3154</name>
</gene>
<evidence type="ECO:0008006" key="3">
    <source>
        <dbReference type="Google" id="ProtNLM"/>
    </source>
</evidence>
<protein>
    <recommendedName>
        <fullName evidence="3">G protein-coupled receptor</fullName>
    </recommendedName>
</protein>
<proteinExistence type="predicted"/>
<accession>A0AAV5SLJ0</accession>
<comment type="caution">
    <text evidence="1">The sequence shown here is derived from an EMBL/GenBank/DDBJ whole genome shotgun (WGS) entry which is preliminary data.</text>
</comment>
<sequence length="141" mass="15687">MVSLVNGAPIVLCKGSLFYHDSITNHASFVRPLLSSPHNRLLSILLSPAHRLSPTSSLYLSCHLSYLLVPICFPIRLPLCSTLCGSLLPSTIRSAWIRRWSSHWICGWPACRMIVSPSLNSYSQLLLSTQLSPNALFVRNQ</sequence>